<reference evidence="1" key="1">
    <citation type="submission" date="2016-08" db="EMBL/GenBank/DDBJ databases">
        <title>Complete Genome Seqeunce of Paenibacillus sp. BIHB 4019 from tea rhizoplane.</title>
        <authorList>
            <person name="Thakur R."/>
            <person name="Swarnkar M.K."/>
            <person name="Gulati A."/>
        </authorList>
    </citation>
    <scope>NUCLEOTIDE SEQUENCE [LARGE SCALE GENOMIC DNA]</scope>
    <source>
        <strain evidence="1">BIHB4019</strain>
    </source>
</reference>
<sequence length="178" mass="20740">MKLYHYYDESTGPFRNLSALEPQEAEKVLQQIRFQKRGFASSRTTDYLDIRRMLEERARDLFIVKGGKPLLKYPHYMTLEECPWLLDWYPQGKAIAFSISDFEPGILSFTYGDLFPAMRCNDGKPYRGQVYTISEIADIITSYGLPQAWNAHGDKGPERYIEVQVWDDTLIKPFPPKN</sequence>
<dbReference type="AlphaFoldDB" id="A0A1B2DSR1"/>
<gene>
    <name evidence="1" type="ORF">BBD42_13450</name>
</gene>
<organism evidence="1">
    <name type="scientific">Paenibacillus sp. BIHB 4019</name>
    <dbReference type="NCBI Taxonomy" id="1870819"/>
    <lineage>
        <taxon>Bacteria</taxon>
        <taxon>Bacillati</taxon>
        <taxon>Bacillota</taxon>
        <taxon>Bacilli</taxon>
        <taxon>Bacillales</taxon>
        <taxon>Paenibacillaceae</taxon>
        <taxon>Paenibacillus</taxon>
    </lineage>
</organism>
<accession>A0A1B2DSR1</accession>
<protein>
    <submittedName>
        <fullName evidence="1">Uncharacterized protein</fullName>
    </submittedName>
</protein>
<evidence type="ECO:0000313" key="1">
    <source>
        <dbReference type="EMBL" id="ANY70730.1"/>
    </source>
</evidence>
<name>A0A1B2DSR1_9BACL</name>
<proteinExistence type="predicted"/>
<dbReference type="EMBL" id="CP016808">
    <property type="protein sequence ID" value="ANY70730.1"/>
    <property type="molecule type" value="Genomic_DNA"/>
</dbReference>